<feature type="region of interest" description="Disordered" evidence="5">
    <location>
        <begin position="49"/>
        <end position="115"/>
    </location>
</feature>
<evidence type="ECO:0000313" key="7">
    <source>
        <dbReference type="Proteomes" id="UP000241587"/>
    </source>
</evidence>
<comment type="function">
    <text evidence="4">Component of the Mediator complex, a coactivator involved in the regulated transcription of nearly all RNA polymerase II-dependent genes. Mediator functions as a bridge to convey information from gene-specific regulatory proteins to the basal RNA polymerase II transcription machinery. Mediator is recruited to promoters by direct interactions with regulatory proteins and serves as a scaffold for the assembly of a functional pre-initiation complex with RNA polymerase II and the general transcription factors.</text>
</comment>
<dbReference type="GO" id="GO:0016592">
    <property type="term" value="C:mediator complex"/>
    <property type="evidence" value="ECO:0007669"/>
    <property type="project" value="InterPro"/>
</dbReference>
<dbReference type="GO" id="GO:0006357">
    <property type="term" value="P:regulation of transcription by RNA polymerase II"/>
    <property type="evidence" value="ECO:0007669"/>
    <property type="project" value="InterPro"/>
</dbReference>
<comment type="caution">
    <text evidence="6">The sequence shown here is derived from an EMBL/GenBank/DDBJ whole genome shotgun (WGS) entry which is preliminary data.</text>
</comment>
<keyword evidence="4" id="KW-0010">Activator</keyword>
<gene>
    <name evidence="4" type="primary">MED11</name>
    <name evidence="6" type="ORF">FCULG_00004785</name>
</gene>
<accession>A0A2T4H840</accession>
<evidence type="ECO:0000313" key="6">
    <source>
        <dbReference type="EMBL" id="PTD11982.1"/>
    </source>
</evidence>
<name>A0A2T4H840_FUSCU</name>
<evidence type="ECO:0000256" key="2">
    <source>
        <dbReference type="ARBA" id="ARBA00008186"/>
    </source>
</evidence>
<protein>
    <recommendedName>
        <fullName evidence="4">Mediator of RNA polymerase II transcription subunit 11</fullName>
    </recommendedName>
    <alternativeName>
        <fullName evidence="4">Mediator complex subunit 11</fullName>
    </alternativeName>
</protein>
<proteinExistence type="inferred from homology"/>
<dbReference type="Pfam" id="PF10280">
    <property type="entry name" value="Med11"/>
    <property type="match status" value="2"/>
</dbReference>
<keyword evidence="4" id="KW-0805">Transcription regulation</keyword>
<dbReference type="OrthoDB" id="5418434at2759"/>
<feature type="region of interest" description="Disordered" evidence="5">
    <location>
        <begin position="1"/>
        <end position="22"/>
    </location>
</feature>
<comment type="similarity">
    <text evidence="2 4">Belongs to the Mediator complex subunit 11 family.</text>
</comment>
<feature type="compositionally biased region" description="Polar residues" evidence="5">
    <location>
        <begin position="1"/>
        <end position="12"/>
    </location>
</feature>
<comment type="subcellular location">
    <subcellularLocation>
        <location evidence="1 4">Nucleus</location>
    </subcellularLocation>
</comment>
<dbReference type="InterPro" id="IPR019404">
    <property type="entry name" value="Mediator_Med11"/>
</dbReference>
<dbReference type="Proteomes" id="UP000241587">
    <property type="component" value="Unassembled WGS sequence"/>
</dbReference>
<evidence type="ECO:0000256" key="4">
    <source>
        <dbReference type="RuleBase" id="RU364147"/>
    </source>
</evidence>
<keyword evidence="3 4" id="KW-0539">Nucleus</keyword>
<evidence type="ECO:0000256" key="1">
    <source>
        <dbReference type="ARBA" id="ARBA00004123"/>
    </source>
</evidence>
<evidence type="ECO:0000256" key="3">
    <source>
        <dbReference type="ARBA" id="ARBA00023242"/>
    </source>
</evidence>
<comment type="subunit">
    <text evidence="4">Component of the Mediator complex.</text>
</comment>
<dbReference type="AlphaFoldDB" id="A0A2T4H840"/>
<keyword evidence="4" id="KW-0804">Transcription</keyword>
<organism evidence="6 7">
    <name type="scientific">Fusarium culmorum</name>
    <dbReference type="NCBI Taxonomy" id="5516"/>
    <lineage>
        <taxon>Eukaryota</taxon>
        <taxon>Fungi</taxon>
        <taxon>Dikarya</taxon>
        <taxon>Ascomycota</taxon>
        <taxon>Pezizomycotina</taxon>
        <taxon>Sordariomycetes</taxon>
        <taxon>Hypocreomycetidae</taxon>
        <taxon>Hypocreales</taxon>
        <taxon>Nectriaceae</taxon>
        <taxon>Fusarium</taxon>
    </lineage>
</organism>
<evidence type="ECO:0000256" key="5">
    <source>
        <dbReference type="SAM" id="MobiDB-lite"/>
    </source>
</evidence>
<dbReference type="GO" id="GO:0003712">
    <property type="term" value="F:transcription coregulator activity"/>
    <property type="evidence" value="ECO:0007669"/>
    <property type="project" value="InterPro"/>
</dbReference>
<sequence length="150" mass="16555">MDSSTDINQVNAEGTHANEPFTVDENIQQLNAVDQQIVQLMKHTATALNALTIPPTPESNQAQDPESEPPKPSLDPPRKKMLFAQRQIPPPQRQENNGPIMASQKPNGMGAVGNIGAGWLNSRGTRVERDMEAELWDKAKGFLKKNEYAE</sequence>
<keyword evidence="7" id="KW-1185">Reference proteome</keyword>
<reference evidence="6 7" key="1">
    <citation type="submission" date="2018-02" db="EMBL/GenBank/DDBJ databases">
        <title>Fusarium culmorum secondary metabolites in fungal-bacterial-plant interactions.</title>
        <authorList>
            <person name="Schmidt R."/>
        </authorList>
    </citation>
    <scope>NUCLEOTIDE SEQUENCE [LARGE SCALE GENOMIC DNA]</scope>
    <source>
        <strain evidence="6 7">PV</strain>
    </source>
</reference>
<dbReference type="EMBL" id="PVEM01000001">
    <property type="protein sequence ID" value="PTD11982.1"/>
    <property type="molecule type" value="Genomic_DNA"/>
</dbReference>